<dbReference type="AlphaFoldDB" id="X7E3K8"/>
<dbReference type="RefSeq" id="WP_036162242.1">
    <property type="nucleotide sequence ID" value="NZ_JAMB01000008.1"/>
</dbReference>
<keyword evidence="1" id="KW-0472">Membrane</keyword>
<gene>
    <name evidence="2" type="ORF">MUS1_14985</name>
</gene>
<reference evidence="2 3" key="1">
    <citation type="submission" date="2014-01" db="EMBL/GenBank/DDBJ databases">
        <title>Marinomonas ushuaiensis DSM 15871 Genome Sequencing.</title>
        <authorList>
            <person name="Lai Q."/>
            <person name="Shao Z.S."/>
        </authorList>
    </citation>
    <scope>NUCLEOTIDE SEQUENCE [LARGE SCALE GENOMIC DNA]</scope>
    <source>
        <strain evidence="2 3">DSM 15871</strain>
    </source>
</reference>
<evidence type="ECO:0000256" key="1">
    <source>
        <dbReference type="SAM" id="Phobius"/>
    </source>
</evidence>
<feature type="transmembrane region" description="Helical" evidence="1">
    <location>
        <begin position="75"/>
        <end position="93"/>
    </location>
</feature>
<dbReference type="Proteomes" id="UP000054058">
    <property type="component" value="Unassembled WGS sequence"/>
</dbReference>
<organism evidence="2 3">
    <name type="scientific">Marinomonas ushuaiensis DSM 15871</name>
    <dbReference type="NCBI Taxonomy" id="1122207"/>
    <lineage>
        <taxon>Bacteria</taxon>
        <taxon>Pseudomonadati</taxon>
        <taxon>Pseudomonadota</taxon>
        <taxon>Gammaproteobacteria</taxon>
        <taxon>Oceanospirillales</taxon>
        <taxon>Oceanospirillaceae</taxon>
        <taxon>Marinomonas</taxon>
    </lineage>
</organism>
<dbReference type="PATRIC" id="fig|1122207.3.peg.2147"/>
<name>X7E3K8_9GAMM</name>
<evidence type="ECO:0000313" key="2">
    <source>
        <dbReference type="EMBL" id="ETX10532.1"/>
    </source>
</evidence>
<keyword evidence="1" id="KW-0812">Transmembrane</keyword>
<dbReference type="STRING" id="1122207.MUS1_14985"/>
<evidence type="ECO:0000313" key="3">
    <source>
        <dbReference type="Proteomes" id="UP000054058"/>
    </source>
</evidence>
<sequence length="156" mass="17190">MTFKPMKHIPAIFIGFVFVQSLFFKFTGSYETNYIFGTLGEWSGLTLFADYGAYVIGTAELIATLLLFSRFHGLGALMAVGVMSGAIIFHLFTPLGVIMPEFNEVGEIVGYDGGLLFGMACLVWLSAVFLSLRDLKDETGTLNKLYGVIFKKENTL</sequence>
<keyword evidence="3" id="KW-1185">Reference proteome</keyword>
<protein>
    <submittedName>
        <fullName evidence="2">Membrane protein</fullName>
    </submittedName>
</protein>
<feature type="transmembrane region" description="Helical" evidence="1">
    <location>
        <begin position="48"/>
        <end position="68"/>
    </location>
</feature>
<dbReference type="eggNOG" id="ENOG5032H7J">
    <property type="taxonomic scope" value="Bacteria"/>
</dbReference>
<comment type="caution">
    <text evidence="2">The sequence shown here is derived from an EMBL/GenBank/DDBJ whole genome shotgun (WGS) entry which is preliminary data.</text>
</comment>
<feature type="transmembrane region" description="Helical" evidence="1">
    <location>
        <begin position="9"/>
        <end position="28"/>
    </location>
</feature>
<keyword evidence="1" id="KW-1133">Transmembrane helix</keyword>
<dbReference type="OrthoDB" id="9791120at2"/>
<dbReference type="EMBL" id="JAMB01000008">
    <property type="protein sequence ID" value="ETX10532.1"/>
    <property type="molecule type" value="Genomic_DNA"/>
</dbReference>
<proteinExistence type="predicted"/>
<accession>X7E3K8</accession>
<feature type="transmembrane region" description="Helical" evidence="1">
    <location>
        <begin position="113"/>
        <end position="132"/>
    </location>
</feature>